<keyword evidence="2" id="KW-1185">Reference proteome</keyword>
<gene>
    <name evidence="1" type="ORF">GCM10009855_35840</name>
</gene>
<accession>A0ABN3I2A0</accession>
<proteinExistence type="predicted"/>
<sequence>MASEWARDEVIHDTEVAEWVDSLLFQPYSGTVGSLVPGGYERYLRVLHPAERVVNGALIGNYRWSDVARVNGKVAHAEMQWSKISQGEFEPRGGWWNEGPHRTNSLRPMVTDEIAHHLGRGLNTRCVFAFWEGNTAFQEISSMCPTVRIGAFNYYLTMGDVGRASEVLEGIRPNMWWAVDQSWFVCSNVELDSTYIGADSARAEEIVLSRSLESWPTLRSHRITIDGDRFN</sequence>
<dbReference type="Proteomes" id="UP001501170">
    <property type="component" value="Unassembled WGS sequence"/>
</dbReference>
<protein>
    <submittedName>
        <fullName evidence="1">Uncharacterized protein</fullName>
    </submittedName>
</protein>
<name>A0ABN3I2A0_9ACTN</name>
<evidence type="ECO:0000313" key="2">
    <source>
        <dbReference type="Proteomes" id="UP001501170"/>
    </source>
</evidence>
<reference evidence="1 2" key="1">
    <citation type="journal article" date="2019" name="Int. J. Syst. Evol. Microbiol.">
        <title>The Global Catalogue of Microorganisms (GCM) 10K type strain sequencing project: providing services to taxonomists for standard genome sequencing and annotation.</title>
        <authorList>
            <consortium name="The Broad Institute Genomics Platform"/>
            <consortium name="The Broad Institute Genome Sequencing Center for Infectious Disease"/>
            <person name="Wu L."/>
            <person name="Ma J."/>
        </authorList>
    </citation>
    <scope>NUCLEOTIDE SEQUENCE [LARGE SCALE GENOMIC DNA]</scope>
    <source>
        <strain evidence="1 2">JCM 16227</strain>
    </source>
</reference>
<comment type="caution">
    <text evidence="1">The sequence shown here is derived from an EMBL/GenBank/DDBJ whole genome shotgun (WGS) entry which is preliminary data.</text>
</comment>
<dbReference type="EMBL" id="BAAARB010000029">
    <property type="protein sequence ID" value="GAA2392859.1"/>
    <property type="molecule type" value="Genomic_DNA"/>
</dbReference>
<evidence type="ECO:0000313" key="1">
    <source>
        <dbReference type="EMBL" id="GAA2392859.1"/>
    </source>
</evidence>
<organism evidence="1 2">
    <name type="scientific">Gordonia cholesterolivorans</name>
    <dbReference type="NCBI Taxonomy" id="559625"/>
    <lineage>
        <taxon>Bacteria</taxon>
        <taxon>Bacillati</taxon>
        <taxon>Actinomycetota</taxon>
        <taxon>Actinomycetes</taxon>
        <taxon>Mycobacteriales</taxon>
        <taxon>Gordoniaceae</taxon>
        <taxon>Gordonia</taxon>
    </lineage>
</organism>
<dbReference type="RefSeq" id="WP_346077637.1">
    <property type="nucleotide sequence ID" value="NZ_BAAARB010000029.1"/>
</dbReference>